<evidence type="ECO:0000313" key="2">
    <source>
        <dbReference type="EMBL" id="MPC50865.1"/>
    </source>
</evidence>
<evidence type="ECO:0000313" key="3">
    <source>
        <dbReference type="Proteomes" id="UP000324222"/>
    </source>
</evidence>
<accession>A0A5B7FZX2</accession>
<organism evidence="2 3">
    <name type="scientific">Portunus trituberculatus</name>
    <name type="common">Swimming crab</name>
    <name type="synonym">Neptunus trituberculatus</name>
    <dbReference type="NCBI Taxonomy" id="210409"/>
    <lineage>
        <taxon>Eukaryota</taxon>
        <taxon>Metazoa</taxon>
        <taxon>Ecdysozoa</taxon>
        <taxon>Arthropoda</taxon>
        <taxon>Crustacea</taxon>
        <taxon>Multicrustacea</taxon>
        <taxon>Malacostraca</taxon>
        <taxon>Eumalacostraca</taxon>
        <taxon>Eucarida</taxon>
        <taxon>Decapoda</taxon>
        <taxon>Pleocyemata</taxon>
        <taxon>Brachyura</taxon>
        <taxon>Eubrachyura</taxon>
        <taxon>Portunoidea</taxon>
        <taxon>Portunidae</taxon>
        <taxon>Portuninae</taxon>
        <taxon>Portunus</taxon>
    </lineage>
</organism>
<dbReference type="PROSITE" id="PS50835">
    <property type="entry name" value="IG_LIKE"/>
    <property type="match status" value="1"/>
</dbReference>
<protein>
    <recommendedName>
        <fullName evidence="1">Ig-like domain-containing protein</fullName>
    </recommendedName>
</protein>
<proteinExistence type="predicted"/>
<dbReference type="InterPro" id="IPR007110">
    <property type="entry name" value="Ig-like_dom"/>
</dbReference>
<feature type="domain" description="Ig-like" evidence="1">
    <location>
        <begin position="103"/>
        <end position="161"/>
    </location>
</feature>
<dbReference type="PANTHER" id="PTHR23278:SF19">
    <property type="entry name" value="OBSCURIN"/>
    <property type="match status" value="1"/>
</dbReference>
<gene>
    <name evidence="2" type="ORF">E2C01_044699</name>
</gene>
<dbReference type="Proteomes" id="UP000324222">
    <property type="component" value="Unassembled WGS sequence"/>
</dbReference>
<keyword evidence="3" id="KW-1185">Reference proteome</keyword>
<comment type="caution">
    <text evidence="2">The sequence shown here is derived from an EMBL/GenBank/DDBJ whole genome shotgun (WGS) entry which is preliminary data.</text>
</comment>
<name>A0A5B7FZX2_PORTR</name>
<dbReference type="PANTHER" id="PTHR23278">
    <property type="entry name" value="SIDESTEP PROTEIN"/>
    <property type="match status" value="1"/>
</dbReference>
<dbReference type="Gene3D" id="2.60.40.10">
    <property type="entry name" value="Immunoglobulins"/>
    <property type="match status" value="1"/>
</dbReference>
<dbReference type="InterPro" id="IPR013783">
    <property type="entry name" value="Ig-like_fold"/>
</dbReference>
<dbReference type="OrthoDB" id="8825892at2759"/>
<dbReference type="EMBL" id="VSRR010009774">
    <property type="protein sequence ID" value="MPC50865.1"/>
    <property type="molecule type" value="Genomic_DNA"/>
</dbReference>
<dbReference type="AlphaFoldDB" id="A0A5B7FZX2"/>
<sequence length="161" mass="18087">MSQSYVFVFFFVKRHDRREEIRESSYRSLPSGTPVFPCLTHPSPYHNLPSFLDSCVLPSLNSQHSTFSFQPSPVPPLSPFPTSPITPSLILSHLLSSPHTDVPVTRLRPGRSLNLSSIEEGDDVYFECSIKANPPVTQISWLHEVSIYWAQEGRGLSVVGY</sequence>
<evidence type="ECO:0000259" key="1">
    <source>
        <dbReference type="PROSITE" id="PS50835"/>
    </source>
</evidence>
<reference evidence="2 3" key="1">
    <citation type="submission" date="2019-05" db="EMBL/GenBank/DDBJ databases">
        <title>Another draft genome of Portunus trituberculatus and its Hox gene families provides insights of decapod evolution.</title>
        <authorList>
            <person name="Jeong J.-H."/>
            <person name="Song I."/>
            <person name="Kim S."/>
            <person name="Choi T."/>
            <person name="Kim D."/>
            <person name="Ryu S."/>
            <person name="Kim W."/>
        </authorList>
    </citation>
    <scope>NUCLEOTIDE SEQUENCE [LARGE SCALE GENOMIC DNA]</scope>
    <source>
        <tissue evidence="2">Muscle</tissue>
    </source>
</reference>